<dbReference type="Gene3D" id="2.60.120.10">
    <property type="entry name" value="Jelly Rolls"/>
    <property type="match status" value="1"/>
</dbReference>
<comment type="caution">
    <text evidence="1">The sequence shown here is derived from an EMBL/GenBank/DDBJ whole genome shotgun (WGS) entry which is preliminary data.</text>
</comment>
<evidence type="ECO:0000313" key="2">
    <source>
        <dbReference type="Proteomes" id="UP000617634"/>
    </source>
</evidence>
<name>A0A931HF26_9SPHN</name>
<proteinExistence type="predicted"/>
<gene>
    <name evidence="1" type="ORF">I5E68_16915</name>
</gene>
<organism evidence="1 2">
    <name type="scientific">Novosphingobium aureum</name>
    <dbReference type="NCBI Taxonomy" id="2792964"/>
    <lineage>
        <taxon>Bacteria</taxon>
        <taxon>Pseudomonadati</taxon>
        <taxon>Pseudomonadota</taxon>
        <taxon>Alphaproteobacteria</taxon>
        <taxon>Sphingomonadales</taxon>
        <taxon>Sphingomonadaceae</taxon>
        <taxon>Novosphingobium</taxon>
    </lineage>
</organism>
<dbReference type="InterPro" id="IPR011051">
    <property type="entry name" value="RmlC_Cupin_sf"/>
</dbReference>
<accession>A0A931HF26</accession>
<reference evidence="1" key="1">
    <citation type="submission" date="2020-11" db="EMBL/GenBank/DDBJ databases">
        <title>Novosphingobium aureum sp. nov., a marine bacterium isolated from sediment of a salt flat.</title>
        <authorList>
            <person name="Yoo Y."/>
            <person name="Kim J.-J."/>
        </authorList>
    </citation>
    <scope>NUCLEOTIDE SEQUENCE</scope>
    <source>
        <strain evidence="1">YJ-S2-02</strain>
    </source>
</reference>
<protein>
    <submittedName>
        <fullName evidence="1">Cupin domain-containing protein</fullName>
    </submittedName>
</protein>
<dbReference type="InterPro" id="IPR014710">
    <property type="entry name" value="RmlC-like_jellyroll"/>
</dbReference>
<dbReference type="Proteomes" id="UP000617634">
    <property type="component" value="Unassembled WGS sequence"/>
</dbReference>
<dbReference type="SUPFAM" id="SSF51182">
    <property type="entry name" value="RmlC-like cupins"/>
    <property type="match status" value="1"/>
</dbReference>
<dbReference type="EMBL" id="JADZGI010000003">
    <property type="protein sequence ID" value="MBH0114632.1"/>
    <property type="molecule type" value="Genomic_DNA"/>
</dbReference>
<sequence length="168" mass="18221">MSNDNPRFAVYRGSDAIDFDASGAMSPPEPGTFDPDSVQALVDAGIYEGSDNDLLFSGAGMSLARVWFKSGYPLPRHSHDCDCLYYILAGSLRIGTEELGPGDGFFVGNSVPYTYEAGAQGVELLEFRNATEFGIRLLGANARWGAKALETVQERRAHWHDEAPPSRG</sequence>
<evidence type="ECO:0000313" key="1">
    <source>
        <dbReference type="EMBL" id="MBH0114632.1"/>
    </source>
</evidence>
<dbReference type="RefSeq" id="WP_197166172.1">
    <property type="nucleotide sequence ID" value="NZ_JADZGI010000003.1"/>
</dbReference>
<dbReference type="AlphaFoldDB" id="A0A931HF26"/>
<keyword evidence="2" id="KW-1185">Reference proteome</keyword>